<evidence type="ECO:0000256" key="7">
    <source>
        <dbReference type="ARBA" id="ARBA00022801"/>
    </source>
</evidence>
<dbReference type="PROSITE" id="PS51194">
    <property type="entry name" value="HELICASE_CTER"/>
    <property type="match status" value="1"/>
</dbReference>
<dbReference type="InterPro" id="IPR044774">
    <property type="entry name" value="Suv3_DEXQc"/>
</dbReference>
<dbReference type="GO" id="GO:0016787">
    <property type="term" value="F:hydrolase activity"/>
    <property type="evidence" value="ECO:0007669"/>
    <property type="project" value="UniProtKB-KW"/>
</dbReference>
<feature type="domain" description="Helicase C-terminal" evidence="14">
    <location>
        <begin position="448"/>
        <end position="606"/>
    </location>
</feature>
<dbReference type="CDD" id="cd18805">
    <property type="entry name" value="SF2_C_suv3"/>
    <property type="match status" value="1"/>
</dbReference>
<evidence type="ECO:0000256" key="11">
    <source>
        <dbReference type="ARBA" id="ARBA00023128"/>
    </source>
</evidence>
<evidence type="ECO:0000256" key="1">
    <source>
        <dbReference type="ARBA" id="ARBA00001936"/>
    </source>
</evidence>
<keyword evidence="10" id="KW-0809">Transit peptide</keyword>
<keyword evidence="11" id="KW-0496">Mitochondrion</keyword>
<dbReference type="SUPFAM" id="SSF52540">
    <property type="entry name" value="P-loop containing nucleoside triphosphate hydrolases"/>
    <property type="match status" value="1"/>
</dbReference>
<feature type="region of interest" description="Disordered" evidence="13">
    <location>
        <begin position="147"/>
        <end position="178"/>
    </location>
</feature>
<dbReference type="PANTHER" id="PTHR12131">
    <property type="entry name" value="ATP-DEPENDENT RNA AND DNA HELICASE"/>
    <property type="match status" value="1"/>
</dbReference>
<evidence type="ECO:0000256" key="4">
    <source>
        <dbReference type="ARBA" id="ARBA00008708"/>
    </source>
</evidence>
<evidence type="ECO:0000256" key="6">
    <source>
        <dbReference type="ARBA" id="ARBA00022741"/>
    </source>
</evidence>
<protein>
    <recommendedName>
        <fullName evidence="5">RNA helicase</fullName>
        <ecNumber evidence="5">3.6.4.13</ecNumber>
    </recommendedName>
</protein>
<keyword evidence="6" id="KW-0547">Nucleotide-binding</keyword>
<evidence type="ECO:0000256" key="3">
    <source>
        <dbReference type="ARBA" id="ARBA00004173"/>
    </source>
</evidence>
<organism evidence="15 16">
    <name type="scientific">Stylophora pistillata</name>
    <name type="common">Smooth cauliflower coral</name>
    <dbReference type="NCBI Taxonomy" id="50429"/>
    <lineage>
        <taxon>Eukaryota</taxon>
        <taxon>Metazoa</taxon>
        <taxon>Cnidaria</taxon>
        <taxon>Anthozoa</taxon>
        <taxon>Hexacorallia</taxon>
        <taxon>Scleractinia</taxon>
        <taxon>Astrocoeniina</taxon>
        <taxon>Pocilloporidae</taxon>
        <taxon>Stylophora</taxon>
    </lineage>
</organism>
<proteinExistence type="inferred from homology"/>
<keyword evidence="9" id="KW-0067">ATP-binding</keyword>
<dbReference type="Pfam" id="PF22527">
    <property type="entry name" value="DEXQc_Suv3"/>
    <property type="match status" value="1"/>
</dbReference>
<dbReference type="CDD" id="cd17913">
    <property type="entry name" value="DEXQc_Suv3"/>
    <property type="match status" value="1"/>
</dbReference>
<dbReference type="EMBL" id="LSMT01000352">
    <property type="protein sequence ID" value="PFX19598.1"/>
    <property type="molecule type" value="Genomic_DNA"/>
</dbReference>
<dbReference type="InterPro" id="IPR041082">
    <property type="entry name" value="Suv3_C_1"/>
</dbReference>
<evidence type="ECO:0000256" key="8">
    <source>
        <dbReference type="ARBA" id="ARBA00022806"/>
    </source>
</evidence>
<dbReference type="GO" id="GO:0000965">
    <property type="term" value="P:mitochondrial RNA 3'-end processing"/>
    <property type="evidence" value="ECO:0007669"/>
    <property type="project" value="TreeGrafter"/>
</dbReference>
<evidence type="ECO:0000256" key="12">
    <source>
        <dbReference type="ARBA" id="ARBA00047984"/>
    </source>
</evidence>
<accession>A0A2B4RTF2</accession>
<dbReference type="OrthoDB" id="6692397at2759"/>
<dbReference type="InterPro" id="IPR001650">
    <property type="entry name" value="Helicase_C-like"/>
</dbReference>
<dbReference type="GO" id="GO:0003724">
    <property type="term" value="F:RNA helicase activity"/>
    <property type="evidence" value="ECO:0007669"/>
    <property type="project" value="UniProtKB-EC"/>
</dbReference>
<dbReference type="InterPro" id="IPR027417">
    <property type="entry name" value="P-loop_NTPase"/>
</dbReference>
<dbReference type="SMART" id="SM00490">
    <property type="entry name" value="HELICc"/>
    <property type="match status" value="1"/>
</dbReference>
<dbReference type="GO" id="GO:0005524">
    <property type="term" value="F:ATP binding"/>
    <property type="evidence" value="ECO:0007669"/>
    <property type="project" value="UniProtKB-KW"/>
</dbReference>
<sequence>MAFCNVISICTWNRFNSSLFRHFGKSRVSGWRTLHHQACCARFDSRQTSSVESCVVLSRHISTLNKNSLRFTCQGEQKGGLNINNCGLHCSKTCLQENVVRATQQTEQDLDTKMREDKEKAEIVYSLDENSSGEKARIQESLDDASLRSSCSELSERSTGDTETCSTEDSSSPSSTPLTAETVDKFLVNFFDDMQVKRAARENGLSNALFKRIFQEFKRKIILQVEDGNKEMLKLFSSSYYNANYMQQLFPLFMTYAQKVHPMLNSIAEVKKISDLRGPTDLFPEARAMKRKIIFHAGPTNSGKTHAAIQRFHAAYSGIYCGPLRLLATEVFRRTNNVGVPCDLLTGEDRQWAVSPDDPSNHISCTVEMCLTKRPFDCAVIDEIQMMRDTERGWAWSRALLGLLCAEIHVCGESSAINLVERLVSSCNDELEIRHYERLCPLEISQRSLDGNFKSIRAGDCVVAFSQWDLYQVRRQIERQTDKKCAIIYGSLPPATKLEQAMKFNDPTDECSVLVSSDAIGMGLNLNIRRIVFSSLRKFDGNSMAPLTSSQAKQIAGRAGRYGSAHSKGEVTTVSKYDSKSLKRLMKEPIEDVKAAGLAPSMEQIEMLAQQLPGASLLKLYEMFETVVQLDGANYFMCDLADPKSIARKLRGIPLPISDQYVFSTAPISVKKSIIIDLARKFAECLSKDSPITASKLETFLIWPRQAPRTLDQLKNLETLHEGLDLYLWLSYRYPQIFVDTENVCKMQEDLESIIGETVSSSTFGASTFSLQSRKSRKRRFHDANLIKWMNYQKF</sequence>
<evidence type="ECO:0000313" key="16">
    <source>
        <dbReference type="Proteomes" id="UP000225706"/>
    </source>
</evidence>
<keyword evidence="7" id="KW-0378">Hydrolase</keyword>
<dbReference type="AlphaFoldDB" id="A0A2B4RTF2"/>
<name>A0A2B4RTF2_STYPI</name>
<dbReference type="InterPro" id="IPR055206">
    <property type="entry name" value="DEXQc_SUV3"/>
</dbReference>
<evidence type="ECO:0000256" key="9">
    <source>
        <dbReference type="ARBA" id="ARBA00022840"/>
    </source>
</evidence>
<evidence type="ECO:0000256" key="13">
    <source>
        <dbReference type="SAM" id="MobiDB-lite"/>
    </source>
</evidence>
<reference evidence="16" key="1">
    <citation type="journal article" date="2017" name="bioRxiv">
        <title>Comparative analysis of the genomes of Stylophora pistillata and Acropora digitifera provides evidence for extensive differences between species of corals.</title>
        <authorList>
            <person name="Voolstra C.R."/>
            <person name="Li Y."/>
            <person name="Liew Y.J."/>
            <person name="Baumgarten S."/>
            <person name="Zoccola D."/>
            <person name="Flot J.-F."/>
            <person name="Tambutte S."/>
            <person name="Allemand D."/>
            <person name="Aranda M."/>
        </authorList>
    </citation>
    <scope>NUCLEOTIDE SEQUENCE [LARGE SCALE GENOMIC DNA]</scope>
</reference>
<comment type="subcellular location">
    <subcellularLocation>
        <location evidence="3">Mitochondrion</location>
    </subcellularLocation>
</comment>
<evidence type="ECO:0000259" key="14">
    <source>
        <dbReference type="PROSITE" id="PS51194"/>
    </source>
</evidence>
<evidence type="ECO:0000256" key="2">
    <source>
        <dbReference type="ARBA" id="ARBA00001946"/>
    </source>
</evidence>
<dbReference type="FunFam" id="3.40.50.300:FF:000269">
    <property type="entry name" value="ATP-dependent RNA helicase SUPV3L1, mitochondrial"/>
    <property type="match status" value="1"/>
</dbReference>
<keyword evidence="16" id="KW-1185">Reference proteome</keyword>
<feature type="compositionally biased region" description="Low complexity" evidence="13">
    <location>
        <begin position="161"/>
        <end position="178"/>
    </location>
</feature>
<dbReference type="Proteomes" id="UP000225706">
    <property type="component" value="Unassembled WGS sequence"/>
</dbReference>
<dbReference type="GO" id="GO:0045025">
    <property type="term" value="C:mitochondrial degradosome"/>
    <property type="evidence" value="ECO:0007669"/>
    <property type="project" value="TreeGrafter"/>
</dbReference>
<comment type="caution">
    <text evidence="15">The sequence shown here is derived from an EMBL/GenBank/DDBJ whole genome shotgun (WGS) entry which is preliminary data.</text>
</comment>
<dbReference type="Pfam" id="PF18147">
    <property type="entry name" value="Suv3_C_1"/>
    <property type="match status" value="1"/>
</dbReference>
<evidence type="ECO:0000256" key="10">
    <source>
        <dbReference type="ARBA" id="ARBA00022946"/>
    </source>
</evidence>
<dbReference type="Gene3D" id="1.20.58.1080">
    <property type="match status" value="1"/>
</dbReference>
<dbReference type="Gene3D" id="1.10.1740.140">
    <property type="match status" value="1"/>
</dbReference>
<dbReference type="InterPro" id="IPR050699">
    <property type="entry name" value="RNA-DNA_Helicase"/>
</dbReference>
<dbReference type="EC" id="3.6.4.13" evidence="5"/>
<comment type="catalytic activity">
    <reaction evidence="12">
        <text>ATP + H2O = ADP + phosphate + H(+)</text>
        <dbReference type="Rhea" id="RHEA:13065"/>
        <dbReference type="ChEBI" id="CHEBI:15377"/>
        <dbReference type="ChEBI" id="CHEBI:15378"/>
        <dbReference type="ChEBI" id="CHEBI:30616"/>
        <dbReference type="ChEBI" id="CHEBI:43474"/>
        <dbReference type="ChEBI" id="CHEBI:456216"/>
        <dbReference type="EC" id="3.6.4.13"/>
    </reaction>
</comment>
<comment type="similarity">
    <text evidence="4">Belongs to the helicase family.</text>
</comment>
<dbReference type="Gene3D" id="1.20.272.40">
    <property type="match status" value="1"/>
</dbReference>
<dbReference type="InterPro" id="IPR022192">
    <property type="entry name" value="SUV3_C"/>
</dbReference>
<comment type="cofactor">
    <cofactor evidence="1">
        <name>Mn(2+)</name>
        <dbReference type="ChEBI" id="CHEBI:29035"/>
    </cofactor>
</comment>
<evidence type="ECO:0000256" key="5">
    <source>
        <dbReference type="ARBA" id="ARBA00012552"/>
    </source>
</evidence>
<dbReference type="PANTHER" id="PTHR12131:SF1">
    <property type="entry name" value="ATP-DEPENDENT RNA HELICASE SUPV3L1, MITOCHONDRIAL-RELATED"/>
    <property type="match status" value="1"/>
</dbReference>
<dbReference type="FunFam" id="3.40.50.300:FF:000957">
    <property type="entry name" value="ATP-dependent RNA helicase SUV3L, mitochondrial"/>
    <property type="match status" value="1"/>
</dbReference>
<evidence type="ECO:0000313" key="15">
    <source>
        <dbReference type="EMBL" id="PFX19598.1"/>
    </source>
</evidence>
<dbReference type="InterPro" id="IPR041453">
    <property type="entry name" value="Suv3_N"/>
</dbReference>
<dbReference type="Pfam" id="PF00271">
    <property type="entry name" value="Helicase_C"/>
    <property type="match status" value="1"/>
</dbReference>
<keyword evidence="8 15" id="KW-0347">Helicase</keyword>
<dbReference type="STRING" id="50429.A0A2B4RTF2"/>
<dbReference type="Pfam" id="PF12513">
    <property type="entry name" value="SUV3_C"/>
    <property type="match status" value="1"/>
</dbReference>
<gene>
    <name evidence="15" type="primary">SUPV3L1</name>
    <name evidence="15" type="ORF">AWC38_SpisGene15975</name>
</gene>
<comment type="cofactor">
    <cofactor evidence="2">
        <name>Mg(2+)</name>
        <dbReference type="ChEBI" id="CHEBI:18420"/>
    </cofactor>
</comment>
<dbReference type="Pfam" id="PF18114">
    <property type="entry name" value="Suv3_N"/>
    <property type="match status" value="1"/>
</dbReference>
<dbReference type="Gene3D" id="3.40.50.300">
    <property type="entry name" value="P-loop containing nucleotide triphosphate hydrolases"/>
    <property type="match status" value="2"/>
</dbReference>